<organism evidence="2 3">
    <name type="scientific">Providencia rettgeri</name>
    <dbReference type="NCBI Taxonomy" id="587"/>
    <lineage>
        <taxon>Bacteria</taxon>
        <taxon>Pseudomonadati</taxon>
        <taxon>Pseudomonadota</taxon>
        <taxon>Gammaproteobacteria</taxon>
        <taxon>Enterobacterales</taxon>
        <taxon>Morganellaceae</taxon>
        <taxon>Providencia</taxon>
    </lineage>
</organism>
<reference evidence="2 3" key="1">
    <citation type="submission" date="2017-07" db="EMBL/GenBank/DDBJ databases">
        <title>blaIMP-27 on transferable plasmids in Proteus mirabilis and Providencia rettgeri.</title>
        <authorList>
            <person name="Potter R."/>
        </authorList>
    </citation>
    <scope>NUCLEOTIDE SEQUENCE [LARGE SCALE GENOMIC DNA]</scope>
    <source>
        <strain evidence="2 3">PR1</strain>
    </source>
</reference>
<evidence type="ECO:0000313" key="3">
    <source>
        <dbReference type="Proteomes" id="UP000216001"/>
    </source>
</evidence>
<accession>A0A264VXX3</accession>
<gene>
    <name evidence="2" type="ORF">CHI95_03140</name>
</gene>
<proteinExistence type="predicted"/>
<sequence>MKSRYQIQFSPSRLEAEKIRKLIQMPVTVDKEKMPYRLFTNLWNLLAIASIVSGIALLMIGYKAYSVVDGFSGLKNLGLFSFCGLVSSLACLYITFRIEMHYLYRNEEKEHSDPDSLVKVKINRKYIDNMTRGTLVRVFWQNIEECYIREEYLFIFASDGEGTVIPARVLADGEFDKLYQFVMEQIDNHKP</sequence>
<dbReference type="Proteomes" id="UP000216001">
    <property type="component" value="Unassembled WGS sequence"/>
</dbReference>
<protein>
    <recommendedName>
        <fullName evidence="1">YcxB-like C-terminal domain-containing protein</fullName>
    </recommendedName>
</protein>
<dbReference type="Pfam" id="PF14317">
    <property type="entry name" value="YcxB"/>
    <property type="match status" value="1"/>
</dbReference>
<name>A0A264VXX3_PRORE</name>
<feature type="domain" description="YcxB-like C-terminal" evidence="1">
    <location>
        <begin position="129"/>
        <end position="181"/>
    </location>
</feature>
<dbReference type="GeneID" id="92275567"/>
<dbReference type="AlphaFoldDB" id="A0A264VXX3"/>
<dbReference type="RefSeq" id="WP_094960735.1">
    <property type="nucleotide sequence ID" value="NZ_AP022371.1"/>
</dbReference>
<dbReference type="InterPro" id="IPR025588">
    <property type="entry name" value="YcxB-like_C"/>
</dbReference>
<dbReference type="EMBL" id="NOWC01000002">
    <property type="protein sequence ID" value="OZS76182.1"/>
    <property type="molecule type" value="Genomic_DNA"/>
</dbReference>
<evidence type="ECO:0000313" key="2">
    <source>
        <dbReference type="EMBL" id="OZS76182.1"/>
    </source>
</evidence>
<evidence type="ECO:0000259" key="1">
    <source>
        <dbReference type="Pfam" id="PF14317"/>
    </source>
</evidence>
<comment type="caution">
    <text evidence="2">The sequence shown here is derived from an EMBL/GenBank/DDBJ whole genome shotgun (WGS) entry which is preliminary data.</text>
</comment>